<dbReference type="GO" id="GO:0003735">
    <property type="term" value="F:structural constituent of ribosome"/>
    <property type="evidence" value="ECO:0007669"/>
    <property type="project" value="InterPro"/>
</dbReference>
<dbReference type="GO" id="GO:0005763">
    <property type="term" value="C:mitochondrial small ribosomal subunit"/>
    <property type="evidence" value="ECO:0007669"/>
    <property type="project" value="TreeGrafter"/>
</dbReference>
<evidence type="ECO:0000256" key="7">
    <source>
        <dbReference type="ARBA" id="ARBA00071652"/>
    </source>
</evidence>
<accession>A0A9J6CGP7</accession>
<dbReference type="Gene3D" id="4.10.640.10">
    <property type="entry name" value="Ribosomal protein S18"/>
    <property type="match status" value="1"/>
</dbReference>
<dbReference type="Proteomes" id="UP001107558">
    <property type="component" value="Chromosome 1"/>
</dbReference>
<protein>
    <recommendedName>
        <fullName evidence="7">Large ribosomal subunit protein mL66</fullName>
    </recommendedName>
</protein>
<organism evidence="8 9">
    <name type="scientific">Polypedilum vanderplanki</name>
    <name type="common">Sleeping chironomid midge</name>
    <dbReference type="NCBI Taxonomy" id="319348"/>
    <lineage>
        <taxon>Eukaryota</taxon>
        <taxon>Metazoa</taxon>
        <taxon>Ecdysozoa</taxon>
        <taxon>Arthropoda</taxon>
        <taxon>Hexapoda</taxon>
        <taxon>Insecta</taxon>
        <taxon>Pterygota</taxon>
        <taxon>Neoptera</taxon>
        <taxon>Endopterygota</taxon>
        <taxon>Diptera</taxon>
        <taxon>Nematocera</taxon>
        <taxon>Chironomoidea</taxon>
        <taxon>Chironomidae</taxon>
        <taxon>Chironominae</taxon>
        <taxon>Polypedilum</taxon>
        <taxon>Polypedilum</taxon>
    </lineage>
</organism>
<proteinExistence type="inferred from homology"/>
<dbReference type="FunFam" id="4.10.640.10:FF:000011">
    <property type="entry name" value="28S ribosomal protein S18a, mitochondrial"/>
    <property type="match status" value="1"/>
</dbReference>
<dbReference type="AlphaFoldDB" id="A0A9J6CGP7"/>
<comment type="subcellular location">
    <subcellularLocation>
        <location evidence="1">Mitochondrion</location>
    </subcellularLocation>
</comment>
<sequence>MNNLIKTIFQRSFALNFPFIRSITSTPANRIKQIELHQENDTLTVKGKIVDSGRESLLLPEVTECKNKGVRFCPECSLNLHLKHTDVLILSQYIRKDGCMLPRRVTGLCKRQQRKIGTLVTMAHKAGLLHGYKPSWCTKLPNQRYKHKKFNTYFFENTIKLPKAHYKQNEPCK</sequence>
<dbReference type="Pfam" id="PF01084">
    <property type="entry name" value="Ribosomal_S18"/>
    <property type="match status" value="1"/>
</dbReference>
<evidence type="ECO:0000313" key="8">
    <source>
        <dbReference type="EMBL" id="KAG5681370.1"/>
    </source>
</evidence>
<dbReference type="PANTHER" id="PTHR13479">
    <property type="entry name" value="30S RIBOSOMAL PROTEIN S18"/>
    <property type="match status" value="1"/>
</dbReference>
<reference evidence="8" key="1">
    <citation type="submission" date="2021-03" db="EMBL/GenBank/DDBJ databases">
        <title>Chromosome level genome of the anhydrobiotic midge Polypedilum vanderplanki.</title>
        <authorList>
            <person name="Yoshida Y."/>
            <person name="Kikawada T."/>
            <person name="Gusev O."/>
        </authorList>
    </citation>
    <scope>NUCLEOTIDE SEQUENCE</scope>
    <source>
        <strain evidence="8">NIAS01</strain>
        <tissue evidence="8">Whole body or cell culture</tissue>
    </source>
</reference>
<keyword evidence="3" id="KW-0689">Ribosomal protein</keyword>
<dbReference type="InterPro" id="IPR036870">
    <property type="entry name" value="Ribosomal_bS18_sf"/>
</dbReference>
<evidence type="ECO:0000313" key="9">
    <source>
        <dbReference type="Proteomes" id="UP001107558"/>
    </source>
</evidence>
<keyword evidence="2" id="KW-0809">Transit peptide</keyword>
<evidence type="ECO:0000256" key="6">
    <source>
        <dbReference type="ARBA" id="ARBA00061060"/>
    </source>
</evidence>
<keyword evidence="5" id="KW-0687">Ribonucleoprotein</keyword>
<dbReference type="PANTHER" id="PTHR13479:SF66">
    <property type="entry name" value="LARGE RIBOSOMAL SUBUNIT PROTEIN ML66"/>
    <property type="match status" value="1"/>
</dbReference>
<keyword evidence="4" id="KW-0496">Mitochondrion</keyword>
<dbReference type="InterPro" id="IPR001648">
    <property type="entry name" value="Ribosomal_bS18"/>
</dbReference>
<evidence type="ECO:0000256" key="3">
    <source>
        <dbReference type="ARBA" id="ARBA00022980"/>
    </source>
</evidence>
<evidence type="ECO:0000256" key="2">
    <source>
        <dbReference type="ARBA" id="ARBA00022946"/>
    </source>
</evidence>
<dbReference type="GO" id="GO:0070181">
    <property type="term" value="F:small ribosomal subunit rRNA binding"/>
    <property type="evidence" value="ECO:0007669"/>
    <property type="project" value="TreeGrafter"/>
</dbReference>
<dbReference type="GO" id="GO:0032543">
    <property type="term" value="P:mitochondrial translation"/>
    <property type="evidence" value="ECO:0007669"/>
    <property type="project" value="TreeGrafter"/>
</dbReference>
<evidence type="ECO:0000256" key="1">
    <source>
        <dbReference type="ARBA" id="ARBA00004173"/>
    </source>
</evidence>
<gene>
    <name evidence="8" type="ORF">PVAND_010812</name>
</gene>
<evidence type="ECO:0000256" key="4">
    <source>
        <dbReference type="ARBA" id="ARBA00023128"/>
    </source>
</evidence>
<name>A0A9J6CGP7_POLVA</name>
<dbReference type="SUPFAM" id="SSF46911">
    <property type="entry name" value="Ribosomal protein S18"/>
    <property type="match status" value="1"/>
</dbReference>
<evidence type="ECO:0000256" key="5">
    <source>
        <dbReference type="ARBA" id="ARBA00023274"/>
    </source>
</evidence>
<comment type="caution">
    <text evidence="8">The sequence shown here is derived from an EMBL/GenBank/DDBJ whole genome shotgun (WGS) entry which is preliminary data.</text>
</comment>
<dbReference type="EMBL" id="JADBJN010000001">
    <property type="protein sequence ID" value="KAG5681370.1"/>
    <property type="molecule type" value="Genomic_DNA"/>
</dbReference>
<keyword evidence="9" id="KW-1185">Reference proteome</keyword>
<dbReference type="OrthoDB" id="10054543at2759"/>
<dbReference type="GO" id="GO:0005743">
    <property type="term" value="C:mitochondrial inner membrane"/>
    <property type="evidence" value="ECO:0007669"/>
    <property type="project" value="UniProtKB-ARBA"/>
</dbReference>
<comment type="similarity">
    <text evidence="6">Belongs to the bacterial ribosomal protein bS18 family. Mitochondrion-specific ribosomal protein mL66 subfamily.</text>
</comment>